<reference evidence="1" key="2">
    <citation type="journal article" date="2015" name="Fish Shellfish Immunol.">
        <title>Early steps in the European eel (Anguilla anguilla)-Vibrio vulnificus interaction in the gills: Role of the RtxA13 toxin.</title>
        <authorList>
            <person name="Callol A."/>
            <person name="Pajuelo D."/>
            <person name="Ebbesson L."/>
            <person name="Teles M."/>
            <person name="MacKenzie S."/>
            <person name="Amaro C."/>
        </authorList>
    </citation>
    <scope>NUCLEOTIDE SEQUENCE</scope>
</reference>
<organism evidence="1">
    <name type="scientific">Anguilla anguilla</name>
    <name type="common">European freshwater eel</name>
    <name type="synonym">Muraena anguilla</name>
    <dbReference type="NCBI Taxonomy" id="7936"/>
    <lineage>
        <taxon>Eukaryota</taxon>
        <taxon>Metazoa</taxon>
        <taxon>Chordata</taxon>
        <taxon>Craniata</taxon>
        <taxon>Vertebrata</taxon>
        <taxon>Euteleostomi</taxon>
        <taxon>Actinopterygii</taxon>
        <taxon>Neopterygii</taxon>
        <taxon>Teleostei</taxon>
        <taxon>Anguilliformes</taxon>
        <taxon>Anguillidae</taxon>
        <taxon>Anguilla</taxon>
    </lineage>
</organism>
<reference evidence="1" key="1">
    <citation type="submission" date="2014-11" db="EMBL/GenBank/DDBJ databases">
        <authorList>
            <person name="Amaro Gonzalez C."/>
        </authorList>
    </citation>
    <scope>NUCLEOTIDE SEQUENCE</scope>
</reference>
<evidence type="ECO:0000313" key="1">
    <source>
        <dbReference type="EMBL" id="JAH03301.1"/>
    </source>
</evidence>
<dbReference type="AlphaFoldDB" id="A0A0E9PFB5"/>
<protein>
    <submittedName>
        <fullName evidence="1">Uncharacterized protein</fullName>
    </submittedName>
</protein>
<accession>A0A0E9PFB5</accession>
<dbReference type="EMBL" id="GBXM01105276">
    <property type="protein sequence ID" value="JAH03301.1"/>
    <property type="molecule type" value="Transcribed_RNA"/>
</dbReference>
<name>A0A0E9PFB5_ANGAN</name>
<proteinExistence type="predicted"/>
<sequence>MQIMLRNQRSPPRPVDCRAIECYRFTPYSCSMESW</sequence>